<keyword evidence="1" id="KW-0472">Membrane</keyword>
<feature type="transmembrane region" description="Helical" evidence="1">
    <location>
        <begin position="12"/>
        <end position="32"/>
    </location>
</feature>
<dbReference type="Proteomes" id="UP001470230">
    <property type="component" value="Unassembled WGS sequence"/>
</dbReference>
<keyword evidence="3" id="KW-1185">Reference proteome</keyword>
<evidence type="ECO:0000256" key="1">
    <source>
        <dbReference type="SAM" id="Phobius"/>
    </source>
</evidence>
<reference evidence="2 3" key="1">
    <citation type="submission" date="2024-04" db="EMBL/GenBank/DDBJ databases">
        <title>Tritrichomonas musculus Genome.</title>
        <authorList>
            <person name="Alves-Ferreira E."/>
            <person name="Grigg M."/>
            <person name="Lorenzi H."/>
            <person name="Galac M."/>
        </authorList>
    </citation>
    <scope>NUCLEOTIDE SEQUENCE [LARGE SCALE GENOMIC DNA]</scope>
    <source>
        <strain evidence="2 3">EAF2021</strain>
    </source>
</reference>
<keyword evidence="1" id="KW-1133">Transmembrane helix</keyword>
<name>A0ABR2JR00_9EUKA</name>
<feature type="transmembrane region" description="Helical" evidence="1">
    <location>
        <begin position="758"/>
        <end position="776"/>
    </location>
</feature>
<evidence type="ECO:0000313" key="3">
    <source>
        <dbReference type="Proteomes" id="UP001470230"/>
    </source>
</evidence>
<comment type="caution">
    <text evidence="2">The sequence shown here is derived from an EMBL/GenBank/DDBJ whole genome shotgun (WGS) entry which is preliminary data.</text>
</comment>
<feature type="transmembrane region" description="Helical" evidence="1">
    <location>
        <begin position="650"/>
        <end position="674"/>
    </location>
</feature>
<proteinExistence type="predicted"/>
<feature type="transmembrane region" description="Helical" evidence="1">
    <location>
        <begin position="686"/>
        <end position="705"/>
    </location>
</feature>
<keyword evidence="1" id="KW-0812">Transmembrane</keyword>
<protein>
    <submittedName>
        <fullName evidence="2">Uncharacterized protein</fullName>
    </submittedName>
</protein>
<sequence length="1115" mass="129279">MPFILTIVNQFVATNSLFIIIMNLAIITIHATSVKTDFVLQNDWIFSFIPIIYTILFGLIYILSEKRRDSLHSFLQQQLDSSVGEFTVDAIRMTLSSYHSEQSIQWMIRDCFMSANKNILSQSFLQYCLELYPKSQWLISIVSFLYSILWSNNPNLYRILLHWLSLNDTFSTLSSYVIFQCVYCLMQSSKVNISPIIKRDIQKYRRLLSSYAQTHSEFWSSAANCDFKMFVKSISEVVDCNKAMKDDMNSLIVKYPYSPSVRLEASLFYSDILHDFTESAKAFQKYSELSEGKESVSKQLYIDFFNLFPVSKPFSESLSFGSDLEEKKKKVSDLIFISLNDTQEDATRYMLPPIKDKFYSLCQAFSIPKHKKTFEINFDQIRLNLFKYVFLSSIVVYIVMLVLSFKFIFTIDDKATLYETRMNYISETLNFRFLTYNCYLNSLVIHDYQKNSFNFPDDKGNFIMYVVSMIKITCDSMLKYNHLMSTESDITDNIDTHLPNCTSTNCTFSYIFGYMHNIASFYSHNAYKMNDMPEYSLKTLSSSVDNMILLTDKIYQQLAEKHCNSIKSLLTDDWPYIVSLLVLEIIGFVGFVVSIEIIGKNLYKNLFAIINTVPNSVLKEVASMFQKVELFIGYPQKSIQKVQSRKKMTFFYSISILMIFIYPLFISIIVLIYRNKEYKYNKLPDMNIMATSNSIVAAIYVRRYLLVSNYASITNQTNETQDFYDKGNKVWRDQFIDNDAFLPDIHPMKIIASPIFRTFGYIIPILSILSFFVYIIQGVESLRLYTTMYQLMRYIPERAWKANPVLKVLTKGIVVSIEKVEQLRDELFQTDFSQIFDLCSIQFQSNLNSISNNDSESDGSLNQIDGYFVEVKGNIDRFFGFHPSKISEIIQCLIGQMPESAKQIRDFFTNRPDQPVSVSFDGKTEVMISFSKQNKNVFLISDNNSHFMMNKLIRQMQRIKYPVVFKSEEIKNPFCAIINEFPLQNLRKSFNEESINLNEFFGFEIRDRRSKLVIIDRGNNVEQQKRFISLLKPLLVSIDGKCSICNEGSLFILGSKVMFPLFKGRAFGSCYQTAMQILGNLMPGQIAYPSSLQIMDSANSFIFQGSDLSISIVVT</sequence>
<evidence type="ECO:0000313" key="2">
    <source>
        <dbReference type="EMBL" id="KAK8881157.1"/>
    </source>
</evidence>
<organism evidence="2 3">
    <name type="scientific">Tritrichomonas musculus</name>
    <dbReference type="NCBI Taxonomy" id="1915356"/>
    <lineage>
        <taxon>Eukaryota</taxon>
        <taxon>Metamonada</taxon>
        <taxon>Parabasalia</taxon>
        <taxon>Tritrichomonadida</taxon>
        <taxon>Tritrichomonadidae</taxon>
        <taxon>Tritrichomonas</taxon>
    </lineage>
</organism>
<feature type="transmembrane region" description="Helical" evidence="1">
    <location>
        <begin position="574"/>
        <end position="598"/>
    </location>
</feature>
<feature type="transmembrane region" description="Helical" evidence="1">
    <location>
        <begin position="388"/>
        <end position="409"/>
    </location>
</feature>
<gene>
    <name evidence="2" type="ORF">M9Y10_003887</name>
</gene>
<feature type="transmembrane region" description="Helical" evidence="1">
    <location>
        <begin position="44"/>
        <end position="63"/>
    </location>
</feature>
<dbReference type="EMBL" id="JAPFFF010000010">
    <property type="protein sequence ID" value="KAK8881157.1"/>
    <property type="molecule type" value="Genomic_DNA"/>
</dbReference>
<accession>A0ABR2JR00</accession>